<evidence type="ECO:0000313" key="3">
    <source>
        <dbReference type="Proteomes" id="UP000237381"/>
    </source>
</evidence>
<name>A0A2S4MM05_9BURK</name>
<reference evidence="2 3" key="1">
    <citation type="submission" date="2018-01" db="EMBL/GenBank/DDBJ databases">
        <title>Genomic Encyclopedia of Type Strains, Phase III (KMG-III): the genomes of soil and plant-associated and newly described type strains.</title>
        <authorList>
            <person name="Whitman W."/>
        </authorList>
    </citation>
    <scope>NUCLEOTIDE SEQUENCE [LARGE SCALE GENOMIC DNA]</scope>
    <source>
        <strain evidence="2 3">JCM 18070</strain>
    </source>
</reference>
<accession>A0A2S4MM05</accession>
<evidence type="ECO:0000313" key="2">
    <source>
        <dbReference type="EMBL" id="POR55773.1"/>
    </source>
</evidence>
<protein>
    <submittedName>
        <fullName evidence="2">Uncharacterized protein</fullName>
    </submittedName>
</protein>
<keyword evidence="3" id="KW-1185">Reference proteome</keyword>
<comment type="caution">
    <text evidence="2">The sequence shown here is derived from an EMBL/GenBank/DDBJ whole genome shotgun (WGS) entry which is preliminary data.</text>
</comment>
<dbReference type="Proteomes" id="UP000237381">
    <property type="component" value="Unassembled WGS sequence"/>
</dbReference>
<dbReference type="EMBL" id="PQGA01000001">
    <property type="protein sequence ID" value="POR55773.1"/>
    <property type="molecule type" value="Genomic_DNA"/>
</dbReference>
<dbReference type="AlphaFoldDB" id="A0A2S4MM05"/>
<feature type="region of interest" description="Disordered" evidence="1">
    <location>
        <begin position="42"/>
        <end position="98"/>
    </location>
</feature>
<feature type="compositionally biased region" description="Basic and acidic residues" evidence="1">
    <location>
        <begin position="71"/>
        <end position="81"/>
    </location>
</feature>
<sequence>MSKNKPRLFGTLFAVGALGATAGVLALRWSQRHRMRQHLHGDLSRWEEEGGSLSETANGVLNATAAASPTTRERGAPKDDVGAAWPFPTGGADSATRH</sequence>
<proteinExistence type="predicted"/>
<dbReference type="OrthoDB" id="9100881at2"/>
<evidence type="ECO:0000256" key="1">
    <source>
        <dbReference type="SAM" id="MobiDB-lite"/>
    </source>
</evidence>
<dbReference type="RefSeq" id="WP_103701625.1">
    <property type="nucleotide sequence ID" value="NZ_PQGA01000001.1"/>
</dbReference>
<gene>
    <name evidence="2" type="ORF">B0G62_101168</name>
</gene>
<organism evidence="2 3">
    <name type="scientific">Paraburkholderia eburnea</name>
    <dbReference type="NCBI Taxonomy" id="1189126"/>
    <lineage>
        <taxon>Bacteria</taxon>
        <taxon>Pseudomonadati</taxon>
        <taxon>Pseudomonadota</taxon>
        <taxon>Betaproteobacteria</taxon>
        <taxon>Burkholderiales</taxon>
        <taxon>Burkholderiaceae</taxon>
        <taxon>Paraburkholderia</taxon>
    </lineage>
</organism>
<feature type="compositionally biased region" description="Polar residues" evidence="1">
    <location>
        <begin position="53"/>
        <end position="70"/>
    </location>
</feature>